<dbReference type="InterPro" id="IPR008974">
    <property type="entry name" value="TRAF-like"/>
</dbReference>
<evidence type="ECO:0000313" key="3">
    <source>
        <dbReference type="Proteomes" id="UP001231189"/>
    </source>
</evidence>
<dbReference type="SUPFAM" id="SSF49599">
    <property type="entry name" value="TRAF domain-like"/>
    <property type="match status" value="1"/>
</dbReference>
<evidence type="ECO:0000259" key="1">
    <source>
        <dbReference type="PROSITE" id="PS50144"/>
    </source>
</evidence>
<accession>A0AAD8U3J9</accession>
<name>A0AAD8U3J9_LOLMU</name>
<dbReference type="EMBL" id="JAUUTY010000001">
    <property type="protein sequence ID" value="KAK1697047.1"/>
    <property type="molecule type" value="Genomic_DNA"/>
</dbReference>
<dbReference type="Proteomes" id="UP001231189">
    <property type="component" value="Unassembled WGS sequence"/>
</dbReference>
<keyword evidence="3" id="KW-1185">Reference proteome</keyword>
<dbReference type="InterPro" id="IPR045005">
    <property type="entry name" value="BPM1-6"/>
</dbReference>
<sequence length="161" mass="17554">MGNINSCWAAEPPVAETSSTCVTKTATAAHNFTVTNYSLLKGMGVGKFVSSRPFSVGGYSWQIRFYPDGDDQEHAGYAAAFLCRCDGAAATGVQTKYTLSLRHKNGKIHRDSKCSSQIVTCTFQQVGADWGFSDFIEKSKLQEDCFTIRCDLTVIGKTIIL</sequence>
<protein>
    <recommendedName>
        <fullName evidence="1">MATH domain-containing protein</fullName>
    </recommendedName>
</protein>
<dbReference type="PANTHER" id="PTHR26379:SF488">
    <property type="entry name" value="OS04G0625400 PROTEIN"/>
    <property type="match status" value="1"/>
</dbReference>
<dbReference type="PROSITE" id="PS50144">
    <property type="entry name" value="MATH"/>
    <property type="match status" value="1"/>
</dbReference>
<dbReference type="InterPro" id="IPR002083">
    <property type="entry name" value="MATH/TRAF_dom"/>
</dbReference>
<gene>
    <name evidence="2" type="ORF">QYE76_013744</name>
</gene>
<dbReference type="AlphaFoldDB" id="A0AAD8U3J9"/>
<dbReference type="Pfam" id="PF22486">
    <property type="entry name" value="MATH_2"/>
    <property type="match status" value="1"/>
</dbReference>
<dbReference type="Gene3D" id="2.60.210.10">
    <property type="entry name" value="Apoptosis, Tumor Necrosis Factor Receptor Associated Protein 2, Chain A"/>
    <property type="match status" value="1"/>
</dbReference>
<dbReference type="SMART" id="SM00061">
    <property type="entry name" value="MATH"/>
    <property type="match status" value="1"/>
</dbReference>
<dbReference type="GO" id="GO:0016567">
    <property type="term" value="P:protein ubiquitination"/>
    <property type="evidence" value="ECO:0007669"/>
    <property type="project" value="InterPro"/>
</dbReference>
<reference evidence="2" key="1">
    <citation type="submission" date="2023-07" db="EMBL/GenBank/DDBJ databases">
        <title>A chromosome-level genome assembly of Lolium multiflorum.</title>
        <authorList>
            <person name="Chen Y."/>
            <person name="Copetti D."/>
            <person name="Kolliker R."/>
            <person name="Studer B."/>
        </authorList>
    </citation>
    <scope>NUCLEOTIDE SEQUENCE</scope>
    <source>
        <strain evidence="2">02402/16</strain>
        <tissue evidence="2">Leaf</tissue>
    </source>
</reference>
<evidence type="ECO:0000313" key="2">
    <source>
        <dbReference type="EMBL" id="KAK1697047.1"/>
    </source>
</evidence>
<comment type="caution">
    <text evidence="2">The sequence shown here is derived from an EMBL/GenBank/DDBJ whole genome shotgun (WGS) entry which is preliminary data.</text>
</comment>
<dbReference type="CDD" id="cd00121">
    <property type="entry name" value="MATH"/>
    <property type="match status" value="1"/>
</dbReference>
<feature type="domain" description="MATH" evidence="1">
    <location>
        <begin position="27"/>
        <end position="159"/>
    </location>
</feature>
<dbReference type="PANTHER" id="PTHR26379">
    <property type="entry name" value="BTB/POZ AND MATH DOMAIN-CONTAINING PROTEIN 1"/>
    <property type="match status" value="1"/>
</dbReference>
<organism evidence="2 3">
    <name type="scientific">Lolium multiflorum</name>
    <name type="common">Italian ryegrass</name>
    <name type="synonym">Lolium perenne subsp. multiflorum</name>
    <dbReference type="NCBI Taxonomy" id="4521"/>
    <lineage>
        <taxon>Eukaryota</taxon>
        <taxon>Viridiplantae</taxon>
        <taxon>Streptophyta</taxon>
        <taxon>Embryophyta</taxon>
        <taxon>Tracheophyta</taxon>
        <taxon>Spermatophyta</taxon>
        <taxon>Magnoliopsida</taxon>
        <taxon>Liliopsida</taxon>
        <taxon>Poales</taxon>
        <taxon>Poaceae</taxon>
        <taxon>BOP clade</taxon>
        <taxon>Pooideae</taxon>
        <taxon>Poodae</taxon>
        <taxon>Poeae</taxon>
        <taxon>Poeae Chloroplast Group 2 (Poeae type)</taxon>
        <taxon>Loliodinae</taxon>
        <taxon>Loliinae</taxon>
        <taxon>Lolium</taxon>
    </lineage>
</organism>
<proteinExistence type="predicted"/>